<accession>A0AAW0PZ08</accession>
<feature type="region of interest" description="Disordered" evidence="1">
    <location>
        <begin position="207"/>
        <end position="249"/>
    </location>
</feature>
<dbReference type="Proteomes" id="UP001460270">
    <property type="component" value="Unassembled WGS sequence"/>
</dbReference>
<dbReference type="GO" id="GO:0005509">
    <property type="term" value="F:calcium ion binding"/>
    <property type="evidence" value="ECO:0007669"/>
    <property type="project" value="InterPro"/>
</dbReference>
<dbReference type="EMBL" id="JBBPFD010000003">
    <property type="protein sequence ID" value="KAK7933756.1"/>
    <property type="molecule type" value="Genomic_DNA"/>
</dbReference>
<comment type="caution">
    <text evidence="3">The sequence shown here is derived from an EMBL/GenBank/DDBJ whole genome shotgun (WGS) entry which is preliminary data.</text>
</comment>
<proteinExistence type="predicted"/>
<name>A0AAW0PZ08_9GOBI</name>
<evidence type="ECO:0000256" key="1">
    <source>
        <dbReference type="SAM" id="MobiDB-lite"/>
    </source>
</evidence>
<evidence type="ECO:0000259" key="2">
    <source>
        <dbReference type="PROSITE" id="PS50222"/>
    </source>
</evidence>
<sequence length="249" mass="28462">MLGLCLYVPVSNADPVEVEYFESNGLPSELKSLFNKLSVFLPSQEFSAYQKWRKKSVQAEESSADGQLDFEEFVHYLQDYEKDLKLVVKSFDKKNTGSVDPKEFVQSLRELGVHISLQQAEKALNSMDKNGLITISSKDWSNCAAAAVETENIPEIILYWKHSTIFDVGDNLLVPDDFTWRRSRRGCGGDTWWPEAAPERCLGRARRLGPSQSHDAGLRLQDKQHVHHERPDSDDPRGRRPVSVERKRR</sequence>
<organism evidence="3 4">
    <name type="scientific">Mugilogobius chulae</name>
    <name type="common">yellowstripe goby</name>
    <dbReference type="NCBI Taxonomy" id="88201"/>
    <lineage>
        <taxon>Eukaryota</taxon>
        <taxon>Metazoa</taxon>
        <taxon>Chordata</taxon>
        <taxon>Craniata</taxon>
        <taxon>Vertebrata</taxon>
        <taxon>Euteleostomi</taxon>
        <taxon>Actinopterygii</taxon>
        <taxon>Neopterygii</taxon>
        <taxon>Teleostei</taxon>
        <taxon>Neoteleostei</taxon>
        <taxon>Acanthomorphata</taxon>
        <taxon>Gobiaria</taxon>
        <taxon>Gobiiformes</taxon>
        <taxon>Gobioidei</taxon>
        <taxon>Gobiidae</taxon>
        <taxon>Gobionellinae</taxon>
        <taxon>Mugilogobius</taxon>
    </lineage>
</organism>
<evidence type="ECO:0000313" key="4">
    <source>
        <dbReference type="Proteomes" id="UP001460270"/>
    </source>
</evidence>
<evidence type="ECO:0000313" key="3">
    <source>
        <dbReference type="EMBL" id="KAK7933756.1"/>
    </source>
</evidence>
<feature type="compositionally biased region" description="Basic and acidic residues" evidence="1">
    <location>
        <begin position="216"/>
        <end position="249"/>
    </location>
</feature>
<keyword evidence="4" id="KW-1185">Reference proteome</keyword>
<dbReference type="Gene3D" id="1.10.238.10">
    <property type="entry name" value="EF-hand"/>
    <property type="match status" value="1"/>
</dbReference>
<dbReference type="InterPro" id="IPR011992">
    <property type="entry name" value="EF-hand-dom_pair"/>
</dbReference>
<gene>
    <name evidence="3" type="ORF">WMY93_004652</name>
</gene>
<dbReference type="SUPFAM" id="SSF47473">
    <property type="entry name" value="EF-hand"/>
    <property type="match status" value="1"/>
</dbReference>
<dbReference type="PROSITE" id="PS50222">
    <property type="entry name" value="EF_HAND_2"/>
    <property type="match status" value="1"/>
</dbReference>
<feature type="domain" description="EF-hand" evidence="2">
    <location>
        <begin position="79"/>
        <end position="114"/>
    </location>
</feature>
<reference evidence="4" key="1">
    <citation type="submission" date="2024-04" db="EMBL/GenBank/DDBJ databases">
        <title>Salinicola lusitanus LLJ914,a marine bacterium isolated from the Okinawa Trough.</title>
        <authorList>
            <person name="Li J."/>
        </authorList>
    </citation>
    <scope>NUCLEOTIDE SEQUENCE [LARGE SCALE GENOMIC DNA]</scope>
</reference>
<protein>
    <recommendedName>
        <fullName evidence="2">EF-hand domain-containing protein</fullName>
    </recommendedName>
</protein>
<dbReference type="FunFam" id="1.10.238.10:FF:000028">
    <property type="entry name" value="Putative calcium-binding mitochondrial carrier protein scamc-2"/>
    <property type="match status" value="1"/>
</dbReference>
<dbReference type="CDD" id="cd00051">
    <property type="entry name" value="EFh"/>
    <property type="match status" value="1"/>
</dbReference>
<dbReference type="AlphaFoldDB" id="A0AAW0PZ08"/>
<dbReference type="InterPro" id="IPR002048">
    <property type="entry name" value="EF_hand_dom"/>
</dbReference>